<reference evidence="4 6" key="1">
    <citation type="journal article" date="2015" name="Genome Announc.">
        <title>Draft Genome Sequences of Human-Pathogenic Escherichia coli O26:H11 Strains Carrying the stx2 Gene Only and Circulating in France.</title>
        <authorList>
            <person name="Delannoy S."/>
            <person name="Mariani-Kurkdjian P."/>
            <person name="Bonacorsi S."/>
            <person name="Liguori S."/>
            <person name="Ison S.A."/>
            <person name="Fach P."/>
        </authorList>
    </citation>
    <scope>NUCLEOTIDE SEQUENCE [LARGE SCALE GENOMIC DNA]</scope>
    <source>
        <strain evidence="4 6">34870</strain>
    </source>
</reference>
<keyword evidence="1" id="KW-0472">Membrane</keyword>
<reference evidence="3 8" key="3">
    <citation type="submission" date="2016-12" db="EMBL/GenBank/DDBJ databases">
        <title>Real-Time Genomic Investigation Underlying the Public Health Response to a Shiga Toxin-Producing Escherichia Coli O26:H11 Outbreak in a Nursery.</title>
        <authorList>
            <person name="Ferdous M."/>
            <person name="Moran-Gilad J."/>
            <person name="Rossen J.W."/>
            <person name="Gdalevich M."/>
        </authorList>
    </citation>
    <scope>NUCLEOTIDE SEQUENCE [LARGE SCALE GENOMIC DNA]</scope>
    <source>
        <strain evidence="3 8">STEC 514-2</strain>
    </source>
</reference>
<organism evidence="5 9">
    <name type="scientific">Escherichia coli</name>
    <dbReference type="NCBI Taxonomy" id="562"/>
    <lineage>
        <taxon>Bacteria</taxon>
        <taxon>Pseudomonadati</taxon>
        <taxon>Pseudomonadota</taxon>
        <taxon>Gammaproteobacteria</taxon>
        <taxon>Enterobacterales</taxon>
        <taxon>Enterobacteriaceae</taxon>
        <taxon>Escherichia</taxon>
    </lineage>
</organism>
<dbReference type="EMBL" id="LDXE02000001">
    <property type="protein sequence ID" value="PBN77041.1"/>
    <property type="molecule type" value="Genomic_DNA"/>
</dbReference>
<gene>
    <name evidence="4" type="ORF">ABE91_000685</name>
    <name evidence="2" type="ORF">BMT50_07070</name>
    <name evidence="3" type="ORF">BTQ06_23935</name>
    <name evidence="5" type="ORF">DIV22_19655</name>
</gene>
<name>A0A066Q3Y4_ECOLX</name>
<dbReference type="Proteomes" id="UP000186595">
    <property type="component" value="Unassembled WGS sequence"/>
</dbReference>
<dbReference type="EMBL" id="MRVZ01000103">
    <property type="protein sequence ID" value="PAU15867.1"/>
    <property type="molecule type" value="Genomic_DNA"/>
</dbReference>
<evidence type="ECO:0000313" key="5">
    <source>
        <dbReference type="EMBL" id="PZZ64243.1"/>
    </source>
</evidence>
<reference evidence="2 7" key="2">
    <citation type="submission" date="2016-11" db="EMBL/GenBank/DDBJ databases">
        <title>Draft genome sequences of five Shigatoxin-producing Escherichia coli isolates harboring the new recently described Subtilase cytotoxin allelic variant subAB2-3.</title>
        <authorList>
            <person name="Tasara T."/>
            <person name="Fierz L."/>
            <person name="Klumpp J."/>
            <person name="Schmidt H."/>
            <person name="Stephan R."/>
        </authorList>
    </citation>
    <scope>NUCLEOTIDE SEQUENCE [LARGE SCALE GENOMIC DNA]</scope>
    <source>
        <strain evidence="2 7">453</strain>
    </source>
</reference>
<comment type="caution">
    <text evidence="5">The sequence shown here is derived from an EMBL/GenBank/DDBJ whole genome shotgun (WGS) entry which is preliminary data.</text>
</comment>
<evidence type="ECO:0000256" key="1">
    <source>
        <dbReference type="SAM" id="Phobius"/>
    </source>
</evidence>
<sequence length="71" mass="8249">MGRERVFLSQVIPFTEQKKEYLLYENHQSGLIIFASPEHSILIGVILWKVKTSSILMLFLLIIHHLIPQCS</sequence>
<dbReference type="EMBL" id="MPGR01000001">
    <property type="protein sequence ID" value="OKB72549.1"/>
    <property type="molecule type" value="Genomic_DNA"/>
</dbReference>
<evidence type="ECO:0000313" key="3">
    <source>
        <dbReference type="EMBL" id="PAU15867.1"/>
    </source>
</evidence>
<feature type="transmembrane region" description="Helical" evidence="1">
    <location>
        <begin position="41"/>
        <end position="63"/>
    </location>
</feature>
<accession>A0A066Q3Y4</accession>
<evidence type="ECO:0000313" key="9">
    <source>
        <dbReference type="Proteomes" id="UP000248865"/>
    </source>
</evidence>
<dbReference type="EMBL" id="QFSS01000196">
    <property type="protein sequence ID" value="PZZ64243.1"/>
    <property type="molecule type" value="Genomic_DNA"/>
</dbReference>
<reference evidence="4" key="4">
    <citation type="submission" date="2017-03" db="EMBL/GenBank/DDBJ databases">
        <title>The mobilome is the main driver of stx2-positive O26:H11 Escherichia coli strains evolution.</title>
        <authorList>
            <person name="Delannoy S."/>
            <person name="Mariani-Kurkdjian P."/>
            <person name="Webb H.E."/>
            <person name="Bonacorsi S."/>
            <person name="Fach P."/>
        </authorList>
    </citation>
    <scope>NUCLEOTIDE SEQUENCE</scope>
    <source>
        <strain evidence="4">34870</strain>
    </source>
</reference>
<reference evidence="5 9" key="5">
    <citation type="submission" date="2018-05" db="EMBL/GenBank/DDBJ databases">
        <title>Genomic sequencing of EHEC O26 New European Clone.</title>
        <authorList>
            <person name="Karnisova L."/>
            <person name="Nunvar J."/>
            <person name="Marejkova M."/>
            <person name="Mellmann A."/>
            <person name="Drevinek P."/>
            <person name="Blahova K."/>
            <person name="Bielaszewska M."/>
        </authorList>
    </citation>
    <scope>NUCLEOTIDE SEQUENCE [LARGE SCALE GENOMIC DNA]</scope>
    <source>
        <strain evidence="5 9">14-391</strain>
    </source>
</reference>
<evidence type="ECO:0000313" key="4">
    <source>
        <dbReference type="EMBL" id="PBN77041.1"/>
    </source>
</evidence>
<proteinExistence type="predicted"/>
<protein>
    <submittedName>
        <fullName evidence="5">Uncharacterized protein</fullName>
    </submittedName>
</protein>
<evidence type="ECO:0000313" key="6">
    <source>
        <dbReference type="Proteomes" id="UP000036331"/>
    </source>
</evidence>
<evidence type="ECO:0000313" key="7">
    <source>
        <dbReference type="Proteomes" id="UP000186595"/>
    </source>
</evidence>
<dbReference type="Proteomes" id="UP000218543">
    <property type="component" value="Unassembled WGS sequence"/>
</dbReference>
<keyword evidence="1" id="KW-0812">Transmembrane</keyword>
<evidence type="ECO:0000313" key="2">
    <source>
        <dbReference type="EMBL" id="OKB72549.1"/>
    </source>
</evidence>
<evidence type="ECO:0000313" key="8">
    <source>
        <dbReference type="Proteomes" id="UP000218543"/>
    </source>
</evidence>
<dbReference type="Proteomes" id="UP000248865">
    <property type="component" value="Unassembled WGS sequence"/>
</dbReference>
<dbReference type="AlphaFoldDB" id="A0A066Q3Y4"/>
<keyword evidence="1" id="KW-1133">Transmembrane helix</keyword>
<dbReference type="Proteomes" id="UP000036331">
    <property type="component" value="Unassembled WGS sequence"/>
</dbReference>